<protein>
    <submittedName>
        <fullName evidence="2">Uncharacterized protein</fullName>
    </submittedName>
</protein>
<dbReference type="Proteomes" id="UP000326702">
    <property type="component" value="Chromosome"/>
</dbReference>
<feature type="transmembrane region" description="Helical" evidence="1">
    <location>
        <begin position="50"/>
        <end position="70"/>
    </location>
</feature>
<evidence type="ECO:0000313" key="3">
    <source>
        <dbReference type="Proteomes" id="UP000326702"/>
    </source>
</evidence>
<evidence type="ECO:0000256" key="1">
    <source>
        <dbReference type="SAM" id="Phobius"/>
    </source>
</evidence>
<dbReference type="EMBL" id="CP045529">
    <property type="protein sequence ID" value="QFU98304.1"/>
    <property type="molecule type" value="Genomic_DNA"/>
</dbReference>
<keyword evidence="1" id="KW-1133">Transmembrane helix</keyword>
<feature type="transmembrane region" description="Helical" evidence="1">
    <location>
        <begin position="141"/>
        <end position="168"/>
    </location>
</feature>
<dbReference type="OrthoDB" id="4557719at2"/>
<proteinExistence type="predicted"/>
<gene>
    <name evidence="2" type="ORF">KDY119_01816</name>
</gene>
<evidence type="ECO:0000313" key="2">
    <source>
        <dbReference type="EMBL" id="QFU98304.1"/>
    </source>
</evidence>
<accession>A0A5P9QA49</accession>
<keyword evidence="1" id="KW-0812">Transmembrane</keyword>
<feature type="transmembrane region" description="Helical" evidence="1">
    <location>
        <begin position="99"/>
        <end position="121"/>
    </location>
</feature>
<dbReference type="RefSeq" id="WP_051136550.1">
    <property type="nucleotide sequence ID" value="NZ_BAABIH010000002.1"/>
</dbReference>
<reference evidence="2 3" key="1">
    <citation type="submission" date="2019-10" db="EMBL/GenBank/DDBJ databases">
        <title>Genome sequence of Luteimicrobium xylanilyticum HY-24.</title>
        <authorList>
            <person name="Kim D.Y."/>
            <person name="Park H.-Y."/>
        </authorList>
    </citation>
    <scope>NUCLEOTIDE SEQUENCE [LARGE SCALE GENOMIC DNA]</scope>
    <source>
        <strain evidence="2 3">HY-24</strain>
    </source>
</reference>
<organism evidence="2 3">
    <name type="scientific">Luteimicrobium xylanilyticum</name>
    <dbReference type="NCBI Taxonomy" id="1133546"/>
    <lineage>
        <taxon>Bacteria</taxon>
        <taxon>Bacillati</taxon>
        <taxon>Actinomycetota</taxon>
        <taxon>Actinomycetes</taxon>
        <taxon>Micrococcales</taxon>
        <taxon>Luteimicrobium</taxon>
    </lineage>
</organism>
<keyword evidence="1" id="KW-0472">Membrane</keyword>
<dbReference type="AlphaFoldDB" id="A0A5P9QA49"/>
<keyword evidence="3" id="KW-1185">Reference proteome</keyword>
<sequence length="186" mass="19697">MNTPNRLSRPIVLTSAALFAAGIVSGAGIYARRSDTPEVHHGDTSAWTVHLILTALAVAVVALLAVRGCLVRSVRVPFTRAAGARVRLTLREAVRSPGAAVRTVVSLPFAWIFLFGIFRAGEQVIAGLDPNFTANAWGGPSYLGAMYCHYLDVVLLMAVAALALHGLLLRPAAVRTPSGMGKVETR</sequence>
<dbReference type="KEGG" id="lxl:KDY119_01816"/>
<name>A0A5P9QA49_9MICO</name>